<gene>
    <name evidence="1" type="ORF">DBT_1633</name>
</gene>
<dbReference type="Proteomes" id="UP000093080">
    <property type="component" value="Unassembled WGS sequence"/>
</dbReference>
<dbReference type="EMBL" id="MAGO01000008">
    <property type="protein sequence ID" value="OCC14838.1"/>
    <property type="molecule type" value="Genomic_DNA"/>
</dbReference>
<proteinExistence type="predicted"/>
<name>A0A1B9F4H6_9BACT</name>
<protein>
    <submittedName>
        <fullName evidence="1">Uncharacterized protein</fullName>
    </submittedName>
</protein>
<dbReference type="AlphaFoldDB" id="A0A1B9F4H6"/>
<keyword evidence="2" id="KW-1185">Reference proteome</keyword>
<organism evidence="1 2">
    <name type="scientific">Dissulfuribacter thermophilus</name>
    <dbReference type="NCBI Taxonomy" id="1156395"/>
    <lineage>
        <taxon>Bacteria</taxon>
        <taxon>Pseudomonadati</taxon>
        <taxon>Thermodesulfobacteriota</taxon>
        <taxon>Dissulfuribacteria</taxon>
        <taxon>Dissulfuribacterales</taxon>
        <taxon>Dissulfuribacteraceae</taxon>
        <taxon>Dissulfuribacter</taxon>
    </lineage>
</organism>
<sequence length="54" mass="6207">MKHSPWSHIVPRASKQIIVLFLALKAHHELMPLAIKATKEINDYHGLDRYFLAG</sequence>
<evidence type="ECO:0000313" key="2">
    <source>
        <dbReference type="Proteomes" id="UP000093080"/>
    </source>
</evidence>
<accession>A0A1B9F4H6</accession>
<reference evidence="1 2" key="1">
    <citation type="submission" date="2016-06" db="EMBL/GenBank/DDBJ databases">
        <title>Respiratory ammonification of nitrate coupled to the oxidation of elemental sulfur in deep-sea autotrophic thermophilic bacteria.</title>
        <authorList>
            <person name="Slobodkina G.B."/>
            <person name="Mardanov A.V."/>
            <person name="Ravin N.V."/>
            <person name="Frolova A.A."/>
            <person name="Viryasiv M.B."/>
            <person name="Chernyh N.A."/>
            <person name="Bonch-Osmolovskaya E.A."/>
            <person name="Slobodkin A.I."/>
        </authorList>
    </citation>
    <scope>NUCLEOTIDE SEQUENCE [LARGE SCALE GENOMIC DNA]</scope>
    <source>
        <strain evidence="1 2">S69</strain>
    </source>
</reference>
<comment type="caution">
    <text evidence="1">The sequence shown here is derived from an EMBL/GenBank/DDBJ whole genome shotgun (WGS) entry which is preliminary data.</text>
</comment>
<evidence type="ECO:0000313" key="1">
    <source>
        <dbReference type="EMBL" id="OCC14838.1"/>
    </source>
</evidence>